<reference evidence="4 5" key="1">
    <citation type="submission" date="2014-11" db="EMBL/GenBank/DDBJ databases">
        <title>Draft Genome Sequences of Paenibacillus polymyxa NRRL B-30509 and Paenibacillus terrae NRRL B-30644, Strains from a Poultry Environment that Produce Tridecaptin A and Paenicidins.</title>
        <authorList>
            <person name="van Belkum M.J."/>
            <person name="Lohans C.T."/>
            <person name="Vederas J.C."/>
        </authorList>
    </citation>
    <scope>NUCLEOTIDE SEQUENCE [LARGE SCALE GENOMIC DNA]</scope>
    <source>
        <strain evidence="4 5">NRRL B-30644</strain>
    </source>
</reference>
<dbReference type="RefSeq" id="WP_200893477.1">
    <property type="nucleotide sequence ID" value="NZ_JTHP01000046.1"/>
</dbReference>
<dbReference type="CDD" id="cd06259">
    <property type="entry name" value="YdcF-like"/>
    <property type="match status" value="1"/>
</dbReference>
<dbReference type="AlphaFoldDB" id="A0A0D7WXK0"/>
<evidence type="ECO:0000256" key="2">
    <source>
        <dbReference type="SAM" id="Phobius"/>
    </source>
</evidence>
<keyword evidence="2" id="KW-0472">Membrane</keyword>
<dbReference type="InterPro" id="IPR014729">
    <property type="entry name" value="Rossmann-like_a/b/a_fold"/>
</dbReference>
<dbReference type="PATRIC" id="fig|159743.3.peg.4453"/>
<proteinExistence type="predicted"/>
<dbReference type="PANTHER" id="PTHR30336">
    <property type="entry name" value="INNER MEMBRANE PROTEIN, PROBABLE PERMEASE"/>
    <property type="match status" value="1"/>
</dbReference>
<feature type="transmembrane region" description="Helical" evidence="2">
    <location>
        <begin position="34"/>
        <end position="54"/>
    </location>
</feature>
<dbReference type="InterPro" id="IPR003848">
    <property type="entry name" value="DUF218"/>
</dbReference>
<dbReference type="GO" id="GO:0005886">
    <property type="term" value="C:plasma membrane"/>
    <property type="evidence" value="ECO:0007669"/>
    <property type="project" value="TreeGrafter"/>
</dbReference>
<dbReference type="Proteomes" id="UP000032534">
    <property type="component" value="Unassembled WGS sequence"/>
</dbReference>
<dbReference type="Gene3D" id="3.40.50.620">
    <property type="entry name" value="HUPs"/>
    <property type="match status" value="1"/>
</dbReference>
<protein>
    <recommendedName>
        <fullName evidence="3">DUF218 domain-containing protein</fullName>
    </recommendedName>
</protein>
<dbReference type="PANTHER" id="PTHR30336:SF20">
    <property type="entry name" value="DUF218 DOMAIN-CONTAINING PROTEIN"/>
    <property type="match status" value="1"/>
</dbReference>
<sequence length="231" mass="26207">MKVLQRIRSTGPKDSESKSRLSGPEKKFSAAKRLMLCLLVIIMIGLVWVGIRFWNMNNAASTTPLQQAQVGIVLGASMWGAEPSPGLKERLNEALQLYRNGTVKRLIVSGGLDKPTYPYTEAEGMQRYLVDRGIPAQHIVLENHATSTYENLLYSQRIMQEYGWTSTVIITHSYHGPRALEIARFLNLEHPQMALAESKVLNMPLHQSREVLAYAKWTLQKWWLSAQTWVS</sequence>
<feature type="compositionally biased region" description="Basic and acidic residues" evidence="1">
    <location>
        <begin position="11"/>
        <end position="23"/>
    </location>
</feature>
<evidence type="ECO:0000313" key="5">
    <source>
        <dbReference type="Proteomes" id="UP000032534"/>
    </source>
</evidence>
<feature type="domain" description="DUF218" evidence="3">
    <location>
        <begin position="71"/>
        <end position="194"/>
    </location>
</feature>
<evidence type="ECO:0000313" key="4">
    <source>
        <dbReference type="EMBL" id="KJD43911.1"/>
    </source>
</evidence>
<keyword evidence="5" id="KW-1185">Reference proteome</keyword>
<dbReference type="InterPro" id="IPR051599">
    <property type="entry name" value="Cell_Envelope_Assoc"/>
</dbReference>
<organism evidence="4 5">
    <name type="scientific">Paenibacillus terrae</name>
    <dbReference type="NCBI Taxonomy" id="159743"/>
    <lineage>
        <taxon>Bacteria</taxon>
        <taxon>Bacillati</taxon>
        <taxon>Bacillota</taxon>
        <taxon>Bacilli</taxon>
        <taxon>Bacillales</taxon>
        <taxon>Paenibacillaceae</taxon>
        <taxon>Paenibacillus</taxon>
    </lineage>
</organism>
<dbReference type="EMBL" id="JTHP01000046">
    <property type="protein sequence ID" value="KJD43911.1"/>
    <property type="molecule type" value="Genomic_DNA"/>
</dbReference>
<dbReference type="Pfam" id="PF02698">
    <property type="entry name" value="DUF218"/>
    <property type="match status" value="1"/>
</dbReference>
<evidence type="ECO:0000256" key="1">
    <source>
        <dbReference type="SAM" id="MobiDB-lite"/>
    </source>
</evidence>
<comment type="caution">
    <text evidence="4">The sequence shown here is derived from an EMBL/GenBank/DDBJ whole genome shotgun (WGS) entry which is preliminary data.</text>
</comment>
<name>A0A0D7WXK0_9BACL</name>
<gene>
    <name evidence="4" type="ORF">QD47_20080</name>
</gene>
<keyword evidence="2" id="KW-0812">Transmembrane</keyword>
<keyword evidence="2" id="KW-1133">Transmembrane helix</keyword>
<accession>A0A0D7WXK0</accession>
<evidence type="ECO:0000259" key="3">
    <source>
        <dbReference type="Pfam" id="PF02698"/>
    </source>
</evidence>
<feature type="region of interest" description="Disordered" evidence="1">
    <location>
        <begin position="1"/>
        <end position="23"/>
    </location>
</feature>